<comment type="caution">
    <text evidence="2">The sequence shown here is derived from an EMBL/GenBank/DDBJ whole genome shotgun (WGS) entry which is preliminary data.</text>
</comment>
<dbReference type="RefSeq" id="WP_101649127.1">
    <property type="nucleotide sequence ID" value="NZ_PGVE01000064.1"/>
</dbReference>
<evidence type="ECO:0000313" key="3">
    <source>
        <dbReference type="Proteomes" id="UP000234950"/>
    </source>
</evidence>
<evidence type="ECO:0000256" key="1">
    <source>
        <dbReference type="SAM" id="Phobius"/>
    </source>
</evidence>
<keyword evidence="1" id="KW-1133">Transmembrane helix</keyword>
<dbReference type="OrthoDB" id="2989943at2"/>
<reference evidence="2 3" key="1">
    <citation type="submission" date="2017-11" db="EMBL/GenBank/DDBJ databases">
        <title>Comparitive Functional Genomics of Dry Heat Resistant strains isolated from the Viking Spacecraft.</title>
        <authorList>
            <person name="Seuylemezian A."/>
            <person name="Cooper K."/>
            <person name="Vaishampayan P."/>
        </authorList>
    </citation>
    <scope>NUCLEOTIDE SEQUENCE [LARGE SCALE GENOMIC DNA]</scope>
    <source>
        <strain evidence="2 3">V32-6</strain>
    </source>
</reference>
<organism evidence="2 3">
    <name type="scientific">Neobacillus cucumis</name>
    <dbReference type="NCBI Taxonomy" id="1740721"/>
    <lineage>
        <taxon>Bacteria</taxon>
        <taxon>Bacillati</taxon>
        <taxon>Bacillota</taxon>
        <taxon>Bacilli</taxon>
        <taxon>Bacillales</taxon>
        <taxon>Bacillaceae</taxon>
        <taxon>Neobacillus</taxon>
    </lineage>
</organism>
<dbReference type="Proteomes" id="UP000234950">
    <property type="component" value="Unassembled WGS sequence"/>
</dbReference>
<feature type="transmembrane region" description="Helical" evidence="1">
    <location>
        <begin position="9"/>
        <end position="26"/>
    </location>
</feature>
<dbReference type="EMBL" id="PGVE01000064">
    <property type="protein sequence ID" value="PLS02930.1"/>
    <property type="molecule type" value="Genomic_DNA"/>
</dbReference>
<sequence>MRFNFKKNLIIFSITQAIIVIISLIFHHNITLIHYIDISFFITAGLILLSLLLYTIHSGFYDVISKSFNLAFSRGRDKRRFDDIPGLSELITLDEKPLLLHGIFNGLLMAAALVVYYAQLT</sequence>
<name>A0A2N5HBQ2_9BACI</name>
<protein>
    <recommendedName>
        <fullName evidence="4">DUF3899 domain-containing protein</fullName>
    </recommendedName>
</protein>
<keyword evidence="3" id="KW-1185">Reference proteome</keyword>
<keyword evidence="1" id="KW-0812">Transmembrane</keyword>
<keyword evidence="1" id="KW-0472">Membrane</keyword>
<evidence type="ECO:0008006" key="4">
    <source>
        <dbReference type="Google" id="ProtNLM"/>
    </source>
</evidence>
<feature type="transmembrane region" description="Helical" evidence="1">
    <location>
        <begin position="98"/>
        <end position="118"/>
    </location>
</feature>
<gene>
    <name evidence="2" type="ORF">CVD27_17260</name>
</gene>
<dbReference type="AlphaFoldDB" id="A0A2N5HBQ2"/>
<proteinExistence type="predicted"/>
<accession>A0A2N5HBQ2</accession>
<feature type="transmembrane region" description="Helical" evidence="1">
    <location>
        <begin position="32"/>
        <end position="56"/>
    </location>
</feature>
<evidence type="ECO:0000313" key="2">
    <source>
        <dbReference type="EMBL" id="PLS02930.1"/>
    </source>
</evidence>